<accession>A0ABR3V347</accession>
<gene>
    <name evidence="2" type="ORF">VTK73DRAFT_5309</name>
</gene>
<feature type="compositionally biased region" description="Basic and acidic residues" evidence="1">
    <location>
        <begin position="94"/>
        <end position="113"/>
    </location>
</feature>
<keyword evidence="3" id="KW-1185">Reference proteome</keyword>
<proteinExistence type="predicted"/>
<comment type="caution">
    <text evidence="2">The sequence shown here is derived from an EMBL/GenBank/DDBJ whole genome shotgun (WGS) entry which is preliminary data.</text>
</comment>
<name>A0ABR3V347_9PEZI</name>
<organism evidence="2 3">
    <name type="scientific">Phialemonium thermophilum</name>
    <dbReference type="NCBI Taxonomy" id="223376"/>
    <lineage>
        <taxon>Eukaryota</taxon>
        <taxon>Fungi</taxon>
        <taxon>Dikarya</taxon>
        <taxon>Ascomycota</taxon>
        <taxon>Pezizomycotina</taxon>
        <taxon>Sordariomycetes</taxon>
        <taxon>Sordariomycetidae</taxon>
        <taxon>Cephalothecales</taxon>
        <taxon>Cephalothecaceae</taxon>
        <taxon>Phialemonium</taxon>
    </lineage>
</organism>
<protein>
    <submittedName>
        <fullName evidence="2">Uncharacterized protein</fullName>
    </submittedName>
</protein>
<evidence type="ECO:0000313" key="3">
    <source>
        <dbReference type="Proteomes" id="UP001586593"/>
    </source>
</evidence>
<feature type="region of interest" description="Disordered" evidence="1">
    <location>
        <begin position="82"/>
        <end position="118"/>
    </location>
</feature>
<evidence type="ECO:0000256" key="1">
    <source>
        <dbReference type="SAM" id="MobiDB-lite"/>
    </source>
</evidence>
<sequence>MEVFMRHLPQHLTGDALAVQLDPLLARLGIRDFACQKSPKKTFGHVTFLRLADALAFLTRYGGPRSRLAVLGRDVMCSKSSRQPSQLALRHLQQRADERAREREKEARAKKEAESEENPGGVLTLPLVALDCGHNAFVGGRMVFCADWTARHDELDAGGVIRFGRRLLVVELRRRRVRLRIRLRIRYSTIVEMVRSHDDALLLTLCSLAYEPWI</sequence>
<dbReference type="EMBL" id="JAZHXJ010002997">
    <property type="protein sequence ID" value="KAL1835816.1"/>
    <property type="molecule type" value="Genomic_DNA"/>
</dbReference>
<reference evidence="2 3" key="1">
    <citation type="journal article" date="2024" name="Commun. Biol.">
        <title>Comparative genomic analysis of thermophilic fungi reveals convergent evolutionary adaptations and gene losses.</title>
        <authorList>
            <person name="Steindorff A.S."/>
            <person name="Aguilar-Pontes M.V."/>
            <person name="Robinson A.J."/>
            <person name="Andreopoulos B."/>
            <person name="LaButti K."/>
            <person name="Kuo A."/>
            <person name="Mondo S."/>
            <person name="Riley R."/>
            <person name="Otillar R."/>
            <person name="Haridas S."/>
            <person name="Lipzen A."/>
            <person name="Grimwood J."/>
            <person name="Schmutz J."/>
            <person name="Clum A."/>
            <person name="Reid I.D."/>
            <person name="Moisan M.C."/>
            <person name="Butler G."/>
            <person name="Nguyen T.T.M."/>
            <person name="Dewar K."/>
            <person name="Conant G."/>
            <person name="Drula E."/>
            <person name="Henrissat B."/>
            <person name="Hansel C."/>
            <person name="Singer S."/>
            <person name="Hutchinson M.I."/>
            <person name="de Vries R.P."/>
            <person name="Natvig D.O."/>
            <person name="Powell A.J."/>
            <person name="Tsang A."/>
            <person name="Grigoriev I.V."/>
        </authorList>
    </citation>
    <scope>NUCLEOTIDE SEQUENCE [LARGE SCALE GENOMIC DNA]</scope>
    <source>
        <strain evidence="2 3">ATCC 24622</strain>
    </source>
</reference>
<evidence type="ECO:0000313" key="2">
    <source>
        <dbReference type="EMBL" id="KAL1835816.1"/>
    </source>
</evidence>
<dbReference type="Proteomes" id="UP001586593">
    <property type="component" value="Unassembled WGS sequence"/>
</dbReference>